<dbReference type="Pfam" id="PF01728">
    <property type="entry name" value="FtsJ"/>
    <property type="match status" value="1"/>
</dbReference>
<dbReference type="Gene3D" id="3.10.290.10">
    <property type="entry name" value="RNA-binding S4 domain"/>
    <property type="match status" value="1"/>
</dbReference>
<dbReference type="RefSeq" id="WP_344099740.1">
    <property type="nucleotide sequence ID" value="NZ_BAAAPC010000004.1"/>
</dbReference>
<feature type="domain" description="RNA-binding S4" evidence="4">
    <location>
        <begin position="5"/>
        <end position="72"/>
    </location>
</feature>
<dbReference type="CDD" id="cd00165">
    <property type="entry name" value="S4"/>
    <property type="match status" value="1"/>
</dbReference>
<dbReference type="SUPFAM" id="SSF55174">
    <property type="entry name" value="Alpha-L RNA-binding motif"/>
    <property type="match status" value="1"/>
</dbReference>
<keyword evidence="6" id="KW-1185">Reference proteome</keyword>
<proteinExistence type="inferred from homology"/>
<accession>A0ABN2SI99</accession>
<evidence type="ECO:0000256" key="1">
    <source>
        <dbReference type="ARBA" id="ARBA00022884"/>
    </source>
</evidence>
<comment type="caution">
    <text evidence="5">The sequence shown here is derived from an EMBL/GenBank/DDBJ whole genome shotgun (WGS) entry which is preliminary data.</text>
</comment>
<dbReference type="InterPro" id="IPR004538">
    <property type="entry name" value="Hemolysin_A/TlyA"/>
</dbReference>
<dbReference type="InterPro" id="IPR029063">
    <property type="entry name" value="SAM-dependent_MTases_sf"/>
</dbReference>
<dbReference type="InterPro" id="IPR002942">
    <property type="entry name" value="S4_RNA-bd"/>
</dbReference>
<dbReference type="Proteomes" id="UP001501585">
    <property type="component" value="Unassembled WGS sequence"/>
</dbReference>
<evidence type="ECO:0000256" key="3">
    <source>
        <dbReference type="PROSITE-ProRule" id="PRU00182"/>
    </source>
</evidence>
<organism evidence="5 6">
    <name type="scientific">Nocardiopsis rhodophaea</name>
    <dbReference type="NCBI Taxonomy" id="280238"/>
    <lineage>
        <taxon>Bacteria</taxon>
        <taxon>Bacillati</taxon>
        <taxon>Actinomycetota</taxon>
        <taxon>Actinomycetes</taxon>
        <taxon>Streptosporangiales</taxon>
        <taxon>Nocardiopsidaceae</taxon>
        <taxon>Nocardiopsis</taxon>
    </lineage>
</organism>
<dbReference type="Gene3D" id="3.40.50.150">
    <property type="entry name" value="Vaccinia Virus protein VP39"/>
    <property type="match status" value="1"/>
</dbReference>
<dbReference type="PANTHER" id="PTHR32319:SF0">
    <property type="entry name" value="BACTERIAL HEMOLYSIN-LIKE PROTEIN"/>
    <property type="match status" value="1"/>
</dbReference>
<dbReference type="NCBIfam" id="TIGR00478">
    <property type="entry name" value="tly"/>
    <property type="match status" value="1"/>
</dbReference>
<name>A0ABN2SI99_9ACTN</name>
<dbReference type="Pfam" id="PF01479">
    <property type="entry name" value="S4"/>
    <property type="match status" value="1"/>
</dbReference>
<evidence type="ECO:0000313" key="6">
    <source>
        <dbReference type="Proteomes" id="UP001501585"/>
    </source>
</evidence>
<reference evidence="5 6" key="1">
    <citation type="journal article" date="2019" name="Int. J. Syst. Evol. Microbiol.">
        <title>The Global Catalogue of Microorganisms (GCM) 10K type strain sequencing project: providing services to taxonomists for standard genome sequencing and annotation.</title>
        <authorList>
            <consortium name="The Broad Institute Genomics Platform"/>
            <consortium name="The Broad Institute Genome Sequencing Center for Infectious Disease"/>
            <person name="Wu L."/>
            <person name="Ma J."/>
        </authorList>
    </citation>
    <scope>NUCLEOTIDE SEQUENCE [LARGE SCALE GENOMIC DNA]</scope>
    <source>
        <strain evidence="5 6">JCM 15313</strain>
    </source>
</reference>
<protein>
    <submittedName>
        <fullName evidence="5">Hemolysin</fullName>
    </submittedName>
</protein>
<comment type="similarity">
    <text evidence="2">Belongs to the TlyA family.</text>
</comment>
<dbReference type="PIRSF" id="PIRSF005578">
    <property type="entry name" value="TlyA"/>
    <property type="match status" value="1"/>
</dbReference>
<dbReference type="PANTHER" id="PTHR32319">
    <property type="entry name" value="BACTERIAL HEMOLYSIN-LIKE PROTEIN"/>
    <property type="match status" value="1"/>
</dbReference>
<dbReference type="InterPro" id="IPR047048">
    <property type="entry name" value="TlyA"/>
</dbReference>
<dbReference type="SMART" id="SM00363">
    <property type="entry name" value="S4"/>
    <property type="match status" value="1"/>
</dbReference>
<sequence length="266" mass="28289">MAKRARLDAELVRRGHARSRGHAAELIDSGCIRVNGMVATKPATQVGTDQAIVVKVPDEEPAYVSRGAHKLVGALDAFGIDAKGRRCLDAGASTGGFTDVLLRRGAAHVLAVDVGYGQLAWSLRSDDRVRVVERCNVRDLTPELVGEPRPDLVVGDLSFISLKLVLPPLVNCVAPDADFAMMVKPQFEVGKERVGAGGVVRDPDLRAQAVREVAEHAATLGLGTKAVVASPLPGPSGNVEYFLWLLAGAPSLDEEVLRRAIEEGPR</sequence>
<evidence type="ECO:0000256" key="2">
    <source>
        <dbReference type="ARBA" id="ARBA00029460"/>
    </source>
</evidence>
<dbReference type="PROSITE" id="PS50889">
    <property type="entry name" value="S4"/>
    <property type="match status" value="1"/>
</dbReference>
<keyword evidence="1 3" id="KW-0694">RNA-binding</keyword>
<dbReference type="InterPro" id="IPR002877">
    <property type="entry name" value="RNA_MeTrfase_FtsJ_dom"/>
</dbReference>
<dbReference type="CDD" id="cd02440">
    <property type="entry name" value="AdoMet_MTases"/>
    <property type="match status" value="1"/>
</dbReference>
<dbReference type="EMBL" id="BAAAPC010000004">
    <property type="protein sequence ID" value="GAA1987219.1"/>
    <property type="molecule type" value="Genomic_DNA"/>
</dbReference>
<gene>
    <name evidence="5" type="ORF">GCM10009799_11000</name>
</gene>
<dbReference type="InterPro" id="IPR036986">
    <property type="entry name" value="S4_RNA-bd_sf"/>
</dbReference>
<evidence type="ECO:0000313" key="5">
    <source>
        <dbReference type="EMBL" id="GAA1987219.1"/>
    </source>
</evidence>
<evidence type="ECO:0000259" key="4">
    <source>
        <dbReference type="SMART" id="SM00363"/>
    </source>
</evidence>
<dbReference type="SUPFAM" id="SSF53335">
    <property type="entry name" value="S-adenosyl-L-methionine-dependent methyltransferases"/>
    <property type="match status" value="1"/>
</dbReference>